<accession>A0A840TN59</accession>
<keyword evidence="10" id="KW-1185">Reference proteome</keyword>
<feature type="transmembrane region" description="Helical" evidence="7">
    <location>
        <begin position="118"/>
        <end position="141"/>
    </location>
</feature>
<dbReference type="SUPFAM" id="SSF52540">
    <property type="entry name" value="P-loop containing nucleoside triphosphate hydrolases"/>
    <property type="match status" value="1"/>
</dbReference>
<evidence type="ECO:0000256" key="4">
    <source>
        <dbReference type="ARBA" id="ARBA00022692"/>
    </source>
</evidence>
<dbReference type="AlphaFoldDB" id="A0A840TN59"/>
<keyword evidence="6 7" id="KW-0472">Membrane</keyword>
<evidence type="ECO:0000256" key="6">
    <source>
        <dbReference type="ARBA" id="ARBA00023136"/>
    </source>
</evidence>
<evidence type="ECO:0000256" key="1">
    <source>
        <dbReference type="ARBA" id="ARBA00004651"/>
    </source>
</evidence>
<feature type="transmembrane region" description="Helical" evidence="7">
    <location>
        <begin position="61"/>
        <end position="79"/>
    </location>
</feature>
<comment type="similarity">
    <text evidence="2">Belongs to the VirD4/TraG family.</text>
</comment>
<dbReference type="Gene3D" id="3.40.50.300">
    <property type="entry name" value="P-loop containing nucleotide triphosphate hydrolases"/>
    <property type="match status" value="1"/>
</dbReference>
<dbReference type="GO" id="GO:0005886">
    <property type="term" value="C:plasma membrane"/>
    <property type="evidence" value="ECO:0007669"/>
    <property type="project" value="UniProtKB-SubCell"/>
</dbReference>
<feature type="transmembrane region" description="Helical" evidence="7">
    <location>
        <begin position="20"/>
        <end position="41"/>
    </location>
</feature>
<dbReference type="Proteomes" id="UP000557307">
    <property type="component" value="Unassembled WGS sequence"/>
</dbReference>
<protein>
    <recommendedName>
        <fullName evidence="8">YWFCY domain-containing protein</fullName>
    </recommendedName>
</protein>
<name>A0A840TN59_9BACT</name>
<keyword evidence="3" id="KW-1003">Cell membrane</keyword>
<dbReference type="Pfam" id="PF14293">
    <property type="entry name" value="YWFCY"/>
    <property type="match status" value="1"/>
</dbReference>
<dbReference type="PANTHER" id="PTHR37937:SF1">
    <property type="entry name" value="CONJUGATIVE TRANSFER: DNA TRANSPORT"/>
    <property type="match status" value="1"/>
</dbReference>
<keyword evidence="5 7" id="KW-1133">Transmembrane helix</keyword>
<dbReference type="InterPro" id="IPR027417">
    <property type="entry name" value="P-loop_NTPase"/>
</dbReference>
<evidence type="ECO:0000259" key="8">
    <source>
        <dbReference type="Pfam" id="PF14293"/>
    </source>
</evidence>
<sequence length="656" mass="74045">MQENQYALGKILDLTRMLAIVLLGLHFYYYGYTAFAGWQLVSDFSDRLLENVARTGLFARFHRSKVLALGLLLVSLLGIKGKKKENLPVWTGLGYTLTGMAIYFAASLLWYLPLSAQGVTVAYLAVTTVGFVLVLMGGTLLSRVITVRLEEDVFNRQNETFPQEERYLDNAFSINLPARYRLRNQTRKSWINVINPFRGLLVLGSPGAGKSYFVIRHVITQHLSKAFTMFVYDFKIPDLSVVAYNAFLRYRHRYAKPPAFYTIHFDDLSRSHRCNPLEAEGMLDLTDAAESSRTILLGLNREWIRRQGDFFVESAINFLTAVIWFLRKFGHGRYCTLPHAIELMQLEYGKLFTILRAEKEIEVLINPFVTAYRNGAMEQLEGQVASAKIALARLSSPQLYYVLSGRDFTLDINNPDQPKIVCMGNNPQKSQIYGAVLSLYVNRLVKLVNQKGKAKCSLVLDEFPTIYLNHIDGLLATARSNQVATTLGLQDFSQLRKDYGREQAEVIMNITGNLIAGQVTGDTAKQLSERLGKVMQDRTSLSVNRTDTSVSKSKQYDYAIPASRMATLSSGEFVGLVADNPDQKIDRKAFHGAIVNDHRALKREEAAYQPLPVIRPVDDAQVQANYLRIKEEIQDLVDSELERILQDPGLAHLVVK</sequence>
<dbReference type="InterPro" id="IPR025988">
    <property type="entry name" value="YWFCY_dom"/>
</dbReference>
<evidence type="ECO:0000256" key="2">
    <source>
        <dbReference type="ARBA" id="ARBA00008806"/>
    </source>
</evidence>
<dbReference type="InterPro" id="IPR003688">
    <property type="entry name" value="TraG/VirD4"/>
</dbReference>
<dbReference type="NCBIfam" id="NF041326">
    <property type="entry name" value="Bacteroid_MobC"/>
    <property type="match status" value="1"/>
</dbReference>
<dbReference type="RefSeq" id="WP_184171984.1">
    <property type="nucleotide sequence ID" value="NZ_JACHGF010000002.1"/>
</dbReference>
<evidence type="ECO:0000256" key="3">
    <source>
        <dbReference type="ARBA" id="ARBA00022475"/>
    </source>
</evidence>
<dbReference type="CDD" id="cd01127">
    <property type="entry name" value="TrwB_TraG_TraD_VirD4"/>
    <property type="match status" value="1"/>
</dbReference>
<evidence type="ECO:0000313" key="9">
    <source>
        <dbReference type="EMBL" id="MBB5282982.1"/>
    </source>
</evidence>
<feature type="transmembrane region" description="Helical" evidence="7">
    <location>
        <begin position="91"/>
        <end position="112"/>
    </location>
</feature>
<dbReference type="InterPro" id="IPR051539">
    <property type="entry name" value="T4SS-coupling_protein"/>
</dbReference>
<keyword evidence="4 7" id="KW-0812">Transmembrane</keyword>
<evidence type="ECO:0000256" key="7">
    <source>
        <dbReference type="SAM" id="Phobius"/>
    </source>
</evidence>
<comment type="caution">
    <text evidence="9">The sequence shown here is derived from an EMBL/GenBank/DDBJ whole genome shotgun (WGS) entry which is preliminary data.</text>
</comment>
<feature type="transmembrane region" description="Helical" evidence="7">
    <location>
        <begin position="310"/>
        <end position="326"/>
    </location>
</feature>
<evidence type="ECO:0000256" key="5">
    <source>
        <dbReference type="ARBA" id="ARBA00022989"/>
    </source>
</evidence>
<dbReference type="Pfam" id="PF02534">
    <property type="entry name" value="T4SS-DNA_transf"/>
    <property type="match status" value="1"/>
</dbReference>
<proteinExistence type="inferred from homology"/>
<feature type="domain" description="YWFCY" evidence="8">
    <location>
        <begin position="3"/>
        <end position="145"/>
    </location>
</feature>
<gene>
    <name evidence="9" type="ORF">HNQ92_001108</name>
</gene>
<dbReference type="EMBL" id="JACHGF010000002">
    <property type="protein sequence ID" value="MBB5282982.1"/>
    <property type="molecule type" value="Genomic_DNA"/>
</dbReference>
<evidence type="ECO:0000313" key="10">
    <source>
        <dbReference type="Proteomes" id="UP000557307"/>
    </source>
</evidence>
<reference evidence="9 10" key="1">
    <citation type="submission" date="2020-08" db="EMBL/GenBank/DDBJ databases">
        <title>Genomic Encyclopedia of Type Strains, Phase IV (KMG-IV): sequencing the most valuable type-strain genomes for metagenomic binning, comparative biology and taxonomic classification.</title>
        <authorList>
            <person name="Goeker M."/>
        </authorList>
    </citation>
    <scope>NUCLEOTIDE SEQUENCE [LARGE SCALE GENOMIC DNA]</scope>
    <source>
        <strain evidence="9 10">DSM 105074</strain>
    </source>
</reference>
<comment type="subcellular location">
    <subcellularLocation>
        <location evidence="1">Cell membrane</location>
        <topology evidence="1">Multi-pass membrane protein</topology>
    </subcellularLocation>
</comment>
<dbReference type="PANTHER" id="PTHR37937">
    <property type="entry name" value="CONJUGATIVE TRANSFER: DNA TRANSPORT"/>
    <property type="match status" value="1"/>
</dbReference>
<organism evidence="9 10">
    <name type="scientific">Rhabdobacter roseus</name>
    <dbReference type="NCBI Taxonomy" id="1655419"/>
    <lineage>
        <taxon>Bacteria</taxon>
        <taxon>Pseudomonadati</taxon>
        <taxon>Bacteroidota</taxon>
        <taxon>Cytophagia</taxon>
        <taxon>Cytophagales</taxon>
        <taxon>Cytophagaceae</taxon>
        <taxon>Rhabdobacter</taxon>
    </lineage>
</organism>